<protein>
    <submittedName>
        <fullName evidence="2">Uncharacterized protein</fullName>
    </submittedName>
</protein>
<sequence length="182" mass="20515">MQLVRLQWHRPLFYLACNEISAQQQFCALWGAVAEDFPPLTRRRGGVKRVLMTPPLTVFSRGEKKSLRRFEMALCSSIAMVWLKKVTMARAEHYGVEATSLRHCRLRSPWGANSENQSKLTEAGVELEAKKTPYPQPRRPYTKRLSATTLSLSPSSPPTGKVEASGWLDTLSFGDSDQSDMN</sequence>
<dbReference type="AlphaFoldDB" id="V8PGR6"/>
<proteinExistence type="predicted"/>
<dbReference type="EMBL" id="AZIM01000129">
    <property type="protein sequence ID" value="ETE73156.1"/>
    <property type="molecule type" value="Genomic_DNA"/>
</dbReference>
<name>V8PGR6_OPHHA</name>
<organism evidence="2 3">
    <name type="scientific">Ophiophagus hannah</name>
    <name type="common">King cobra</name>
    <name type="synonym">Naja hannah</name>
    <dbReference type="NCBI Taxonomy" id="8665"/>
    <lineage>
        <taxon>Eukaryota</taxon>
        <taxon>Metazoa</taxon>
        <taxon>Chordata</taxon>
        <taxon>Craniata</taxon>
        <taxon>Vertebrata</taxon>
        <taxon>Euteleostomi</taxon>
        <taxon>Lepidosauria</taxon>
        <taxon>Squamata</taxon>
        <taxon>Bifurcata</taxon>
        <taxon>Unidentata</taxon>
        <taxon>Episquamata</taxon>
        <taxon>Toxicofera</taxon>
        <taxon>Serpentes</taxon>
        <taxon>Colubroidea</taxon>
        <taxon>Elapidae</taxon>
        <taxon>Elapinae</taxon>
        <taxon>Ophiophagus</taxon>
    </lineage>
</organism>
<comment type="caution">
    <text evidence="2">The sequence shown here is derived from an EMBL/GenBank/DDBJ whole genome shotgun (WGS) entry which is preliminary data.</text>
</comment>
<reference evidence="2 3" key="1">
    <citation type="journal article" date="2013" name="Proc. Natl. Acad. Sci. U.S.A.">
        <title>The king cobra genome reveals dynamic gene evolution and adaptation in the snake venom system.</title>
        <authorList>
            <person name="Vonk F.J."/>
            <person name="Casewell N.R."/>
            <person name="Henkel C.V."/>
            <person name="Heimberg A.M."/>
            <person name="Jansen H.J."/>
            <person name="McCleary R.J."/>
            <person name="Kerkkamp H.M."/>
            <person name="Vos R.A."/>
            <person name="Guerreiro I."/>
            <person name="Calvete J.J."/>
            <person name="Wuster W."/>
            <person name="Woods A.E."/>
            <person name="Logan J.M."/>
            <person name="Harrison R.A."/>
            <person name="Castoe T.A."/>
            <person name="de Koning A.P."/>
            <person name="Pollock D.D."/>
            <person name="Yandell M."/>
            <person name="Calderon D."/>
            <person name="Renjifo C."/>
            <person name="Currier R.B."/>
            <person name="Salgado D."/>
            <person name="Pla D."/>
            <person name="Sanz L."/>
            <person name="Hyder A.S."/>
            <person name="Ribeiro J.M."/>
            <person name="Arntzen J.W."/>
            <person name="van den Thillart G.E."/>
            <person name="Boetzer M."/>
            <person name="Pirovano W."/>
            <person name="Dirks R.P."/>
            <person name="Spaink H.P."/>
            <person name="Duboule D."/>
            <person name="McGlinn E."/>
            <person name="Kini R.M."/>
            <person name="Richardson M.K."/>
        </authorList>
    </citation>
    <scope>NUCLEOTIDE SEQUENCE</scope>
    <source>
        <tissue evidence="2">Blood</tissue>
    </source>
</reference>
<gene>
    <name evidence="2" type="ORF">L345_01011</name>
</gene>
<evidence type="ECO:0000256" key="1">
    <source>
        <dbReference type="SAM" id="MobiDB-lite"/>
    </source>
</evidence>
<keyword evidence="3" id="KW-1185">Reference proteome</keyword>
<feature type="compositionally biased region" description="Polar residues" evidence="1">
    <location>
        <begin position="173"/>
        <end position="182"/>
    </location>
</feature>
<dbReference type="Proteomes" id="UP000018936">
    <property type="component" value="Unassembled WGS sequence"/>
</dbReference>
<feature type="region of interest" description="Disordered" evidence="1">
    <location>
        <begin position="124"/>
        <end position="182"/>
    </location>
</feature>
<evidence type="ECO:0000313" key="2">
    <source>
        <dbReference type="EMBL" id="ETE73156.1"/>
    </source>
</evidence>
<accession>V8PGR6</accession>
<feature type="compositionally biased region" description="Low complexity" evidence="1">
    <location>
        <begin position="145"/>
        <end position="154"/>
    </location>
</feature>
<evidence type="ECO:0000313" key="3">
    <source>
        <dbReference type="Proteomes" id="UP000018936"/>
    </source>
</evidence>